<evidence type="ECO:0000256" key="4">
    <source>
        <dbReference type="ARBA" id="ARBA00022806"/>
    </source>
</evidence>
<dbReference type="Proteomes" id="UP000253594">
    <property type="component" value="Unassembled WGS sequence"/>
</dbReference>
<dbReference type="FunFam" id="2.40.50.140:FF:000351">
    <property type="entry name" value="ATP-dependent DNA helicase RecG"/>
    <property type="match status" value="1"/>
</dbReference>
<organism evidence="10 11">
    <name type="scientific">Pseudomonas aeruginosa</name>
    <dbReference type="NCBI Taxonomy" id="287"/>
    <lineage>
        <taxon>Bacteria</taxon>
        <taxon>Pseudomonadati</taxon>
        <taxon>Pseudomonadota</taxon>
        <taxon>Gammaproteobacteria</taxon>
        <taxon>Pseudomonadales</taxon>
        <taxon>Pseudomonadaceae</taxon>
        <taxon>Pseudomonas</taxon>
    </lineage>
</organism>
<dbReference type="FunFam" id="3.40.50.300:FF:000300">
    <property type="entry name" value="Transcription-repair-coupling factor"/>
    <property type="match status" value="1"/>
</dbReference>
<keyword evidence="4 10" id="KW-0347">Helicase</keyword>
<dbReference type="SUPFAM" id="SSF143517">
    <property type="entry name" value="TRCF domain-like"/>
    <property type="match status" value="1"/>
</dbReference>
<keyword evidence="2" id="KW-0227">DNA damage</keyword>
<keyword evidence="6" id="KW-0238">DNA-binding</keyword>
<keyword evidence="5" id="KW-0067">ATP-binding</keyword>
<dbReference type="EMBL" id="QORE01000121">
    <property type="protein sequence ID" value="RCI75783.1"/>
    <property type="molecule type" value="Genomic_DNA"/>
</dbReference>
<dbReference type="GO" id="GO:0016787">
    <property type="term" value="F:hydrolase activity"/>
    <property type="evidence" value="ECO:0007669"/>
    <property type="project" value="UniProtKB-KW"/>
</dbReference>
<protein>
    <submittedName>
        <fullName evidence="10">ATP-dependent DNA helicase RecG</fullName>
    </submittedName>
</protein>
<reference evidence="10 11" key="1">
    <citation type="submission" date="2018-07" db="EMBL/GenBank/DDBJ databases">
        <title>Mechanisms of high-level aminoglycoside resistance among Gram-negative pathogens in Brazil.</title>
        <authorList>
            <person name="Ballaben A.S."/>
            <person name="Darini A.L.C."/>
            <person name="Doi Y."/>
        </authorList>
    </citation>
    <scope>NUCLEOTIDE SEQUENCE [LARGE SCALE GENOMIC DNA]</scope>
    <source>
        <strain evidence="10 11">B2-305</strain>
    </source>
</reference>
<evidence type="ECO:0000313" key="10">
    <source>
        <dbReference type="EMBL" id="RCI75783.1"/>
    </source>
</evidence>
<evidence type="ECO:0000256" key="2">
    <source>
        <dbReference type="ARBA" id="ARBA00022763"/>
    </source>
</evidence>
<dbReference type="InterPro" id="IPR033454">
    <property type="entry name" value="RecG_wedge"/>
</dbReference>
<evidence type="ECO:0000256" key="5">
    <source>
        <dbReference type="ARBA" id="ARBA00022840"/>
    </source>
</evidence>
<keyword evidence="3" id="KW-0378">Hydrolase</keyword>
<feature type="domain" description="Helicase ATP-binding" evidence="8">
    <location>
        <begin position="283"/>
        <end position="447"/>
    </location>
</feature>
<dbReference type="InterPro" id="IPR012340">
    <property type="entry name" value="NA-bd_OB-fold"/>
</dbReference>
<dbReference type="GO" id="GO:0006281">
    <property type="term" value="P:DNA repair"/>
    <property type="evidence" value="ECO:0007669"/>
    <property type="project" value="UniProtKB-KW"/>
</dbReference>
<evidence type="ECO:0000259" key="9">
    <source>
        <dbReference type="PROSITE" id="PS51194"/>
    </source>
</evidence>
<evidence type="ECO:0000259" key="8">
    <source>
        <dbReference type="PROSITE" id="PS51192"/>
    </source>
</evidence>
<dbReference type="SMART" id="SM00982">
    <property type="entry name" value="TRCF"/>
    <property type="match status" value="1"/>
</dbReference>
<evidence type="ECO:0000256" key="3">
    <source>
        <dbReference type="ARBA" id="ARBA00022801"/>
    </source>
</evidence>
<keyword evidence="1" id="KW-0547">Nucleotide-binding</keyword>
<evidence type="ECO:0000256" key="6">
    <source>
        <dbReference type="ARBA" id="ARBA00023125"/>
    </source>
</evidence>
<keyword evidence="7" id="KW-0234">DNA repair</keyword>
<dbReference type="GO" id="GO:0003678">
    <property type="term" value="F:DNA helicase activity"/>
    <property type="evidence" value="ECO:0007669"/>
    <property type="project" value="TreeGrafter"/>
</dbReference>
<dbReference type="InterPro" id="IPR001650">
    <property type="entry name" value="Helicase_C-like"/>
</dbReference>
<dbReference type="AlphaFoldDB" id="A0A367MFQ4"/>
<dbReference type="Pfam" id="PF00270">
    <property type="entry name" value="DEAD"/>
    <property type="match status" value="1"/>
</dbReference>
<dbReference type="PROSITE" id="PS51194">
    <property type="entry name" value="HELICASE_CTER"/>
    <property type="match status" value="1"/>
</dbReference>
<evidence type="ECO:0000256" key="1">
    <source>
        <dbReference type="ARBA" id="ARBA00022741"/>
    </source>
</evidence>
<dbReference type="SUPFAM" id="SSF52540">
    <property type="entry name" value="P-loop containing nucleoside triphosphate hydrolases"/>
    <property type="match status" value="1"/>
</dbReference>
<name>A0A367MFQ4_PSEAI</name>
<proteinExistence type="predicted"/>
<evidence type="ECO:0000313" key="11">
    <source>
        <dbReference type="Proteomes" id="UP000253594"/>
    </source>
</evidence>
<dbReference type="Pfam" id="PF00271">
    <property type="entry name" value="Helicase_C"/>
    <property type="match status" value="1"/>
</dbReference>
<dbReference type="NCBIfam" id="NF008163">
    <property type="entry name" value="PRK10917.1-1"/>
    <property type="match status" value="1"/>
</dbReference>
<dbReference type="SUPFAM" id="SSF50249">
    <property type="entry name" value="Nucleic acid-binding proteins"/>
    <property type="match status" value="1"/>
</dbReference>
<dbReference type="PANTHER" id="PTHR47964:SF1">
    <property type="entry name" value="ATP-DEPENDENT DNA HELICASE HOMOLOG RECG, CHLOROPLASTIC"/>
    <property type="match status" value="1"/>
</dbReference>
<dbReference type="Gene3D" id="3.90.1150.50">
    <property type="entry name" value="Transcription-repair-coupling factor, D7 domain"/>
    <property type="match status" value="1"/>
</dbReference>
<feature type="domain" description="Helicase C-terminal" evidence="9">
    <location>
        <begin position="468"/>
        <end position="622"/>
    </location>
</feature>
<dbReference type="SMART" id="SM00487">
    <property type="entry name" value="DEXDc"/>
    <property type="match status" value="1"/>
</dbReference>
<dbReference type="InterPro" id="IPR037235">
    <property type="entry name" value="TRCF-like_C_D7"/>
</dbReference>
<dbReference type="InterPro" id="IPR027417">
    <property type="entry name" value="P-loop_NTPase"/>
</dbReference>
<accession>A0A367MFQ4</accession>
<dbReference type="PROSITE" id="PS51192">
    <property type="entry name" value="HELICASE_ATP_BIND_1"/>
    <property type="match status" value="1"/>
</dbReference>
<dbReference type="SMART" id="SM00490">
    <property type="entry name" value="HELICc"/>
    <property type="match status" value="1"/>
</dbReference>
<sequence>MTELSRVPVTALKGVGAALAEKLARVGLETLQDILFHLPLRYQDRTRVTAIGALRPGADAVVEGVVAGADVVMGRRRSLLVRLQDGSGTLSLRFYHFSQAQKDGLKRGTHLRCYGEVRPGASGLEIYHPEYRALNGDEPIPVEQTLTPIYPTTEGLTQQRLRQLSQQALAMLGPSSLPDWLPAELARDYQLGPLDQAIRYLHRPPPDADIEELAEGRHWAQLRLAFEELLTHQLSLQRLREAVRSQAAPRLPAASRLPKRFLANLGFQPTGAQRRVGAEIAYDLAQDEPMLRLVQGDVGAGKTVVAALAALQAIEAGYQVALMAPTEILAEQHFLNFSKWLQPLDIEVAWLAGKLKGKARAAALERIGDGAPMVVGTHALFQDEVKFKRLALAIIDEQHRFGVQQRLALRQKGVDGRLCPHQLIMTATPIPRTLNMAVSGMRDLSIIATPPARRLSVRTFVMEQQSAVIKEALLRELLRGGQVYYLHNEVKTIEKCARDLAELVPEARIGIGHGQMHERELEQVMSDFYHKRFNVLVASTIIETGIDVPSANTILIERADKFGLAQLHQLRGRVGRSHHQAYAYLLTPPRRQMTPDAEKRLEAIANAQDLGAGFVLATHDLEIRGAGELLGDGQSGQIQAVGFTLYMEMLERAVKAIRKGEQPNLEQPLGGGPEVNLRVPALIPEDYLPDVHARLILYKRIANAPDEEGLRELQVEMIDRFGLLPDPAKNLMRLTLLKLQAEKLGILKVDAGPQGGRIEFAADTQVDPLVLIKLIQGQPNRYKFEGATLFRFQVPMERPEERFNTLEALFERLTPQTT</sequence>
<dbReference type="Gene3D" id="3.40.50.300">
    <property type="entry name" value="P-loop containing nucleotide triphosphate hydrolases"/>
    <property type="match status" value="2"/>
</dbReference>
<dbReference type="Gene3D" id="2.40.50.140">
    <property type="entry name" value="Nucleic acid-binding proteins"/>
    <property type="match status" value="1"/>
</dbReference>
<dbReference type="InterPro" id="IPR011545">
    <property type="entry name" value="DEAD/DEAH_box_helicase_dom"/>
</dbReference>
<dbReference type="InterPro" id="IPR014001">
    <property type="entry name" value="Helicase_ATP-bd"/>
</dbReference>
<dbReference type="PANTHER" id="PTHR47964">
    <property type="entry name" value="ATP-DEPENDENT DNA HELICASE HOMOLOG RECG, CHLOROPLASTIC"/>
    <property type="match status" value="1"/>
</dbReference>
<dbReference type="Pfam" id="PF03461">
    <property type="entry name" value="TRCF"/>
    <property type="match status" value="1"/>
</dbReference>
<dbReference type="InterPro" id="IPR047112">
    <property type="entry name" value="RecG/Mfd"/>
</dbReference>
<dbReference type="CDD" id="cd17992">
    <property type="entry name" value="DEXHc_RecG"/>
    <property type="match status" value="1"/>
</dbReference>
<gene>
    <name evidence="10" type="ORF">DT376_05840</name>
</gene>
<comment type="caution">
    <text evidence="10">The sequence shown here is derived from an EMBL/GenBank/DDBJ whole genome shotgun (WGS) entry which is preliminary data.</text>
</comment>
<dbReference type="GO" id="GO:0003677">
    <property type="term" value="F:DNA binding"/>
    <property type="evidence" value="ECO:0007669"/>
    <property type="project" value="UniProtKB-KW"/>
</dbReference>
<dbReference type="Pfam" id="PF17191">
    <property type="entry name" value="RecG_wedge"/>
    <property type="match status" value="1"/>
</dbReference>
<dbReference type="InterPro" id="IPR005118">
    <property type="entry name" value="TRCF_C"/>
</dbReference>
<dbReference type="GO" id="GO:0005524">
    <property type="term" value="F:ATP binding"/>
    <property type="evidence" value="ECO:0007669"/>
    <property type="project" value="UniProtKB-KW"/>
</dbReference>
<dbReference type="Gene3D" id="2.40.10.170">
    <property type="match status" value="1"/>
</dbReference>
<dbReference type="CDD" id="cd04488">
    <property type="entry name" value="RecG_wedge_OBF"/>
    <property type="match status" value="1"/>
</dbReference>
<evidence type="ECO:0000256" key="7">
    <source>
        <dbReference type="ARBA" id="ARBA00023204"/>
    </source>
</evidence>